<accession>A0A443RV88</accession>
<dbReference type="STRING" id="299467.A0A443RV88"/>
<reference evidence="2 3" key="1">
    <citation type="journal article" date="2018" name="Gigascience">
        <title>Genomes of trombidid mites reveal novel predicted allergens and laterally-transferred genes associated with secondary metabolism.</title>
        <authorList>
            <person name="Dong X."/>
            <person name="Chaisiri K."/>
            <person name="Xia D."/>
            <person name="Armstrong S.D."/>
            <person name="Fang Y."/>
            <person name="Donnelly M.J."/>
            <person name="Kadowaki T."/>
            <person name="McGarry J.W."/>
            <person name="Darby A.C."/>
            <person name="Makepeace B.L."/>
        </authorList>
    </citation>
    <scope>NUCLEOTIDE SEQUENCE [LARGE SCALE GENOMIC DNA]</scope>
    <source>
        <strain evidence="2">UoL-UT</strain>
    </source>
</reference>
<protein>
    <recommendedName>
        <fullName evidence="1">MULE transposase domain-containing protein</fullName>
    </recommendedName>
</protein>
<evidence type="ECO:0000313" key="2">
    <source>
        <dbReference type="EMBL" id="RWS19276.1"/>
    </source>
</evidence>
<dbReference type="EMBL" id="NCKV01028043">
    <property type="protein sequence ID" value="RWS19276.1"/>
    <property type="molecule type" value="Genomic_DNA"/>
</dbReference>
<evidence type="ECO:0000313" key="3">
    <source>
        <dbReference type="Proteomes" id="UP000288716"/>
    </source>
</evidence>
<dbReference type="OrthoDB" id="90756at2759"/>
<dbReference type="PANTHER" id="PTHR47160">
    <property type="entry name" value="PUTATIVE-RELATED"/>
    <property type="match status" value="1"/>
</dbReference>
<dbReference type="Pfam" id="PF10551">
    <property type="entry name" value="MULE"/>
    <property type="match status" value="1"/>
</dbReference>
<organism evidence="2 3">
    <name type="scientific">Leptotrombidium deliense</name>
    <dbReference type="NCBI Taxonomy" id="299467"/>
    <lineage>
        <taxon>Eukaryota</taxon>
        <taxon>Metazoa</taxon>
        <taxon>Ecdysozoa</taxon>
        <taxon>Arthropoda</taxon>
        <taxon>Chelicerata</taxon>
        <taxon>Arachnida</taxon>
        <taxon>Acari</taxon>
        <taxon>Acariformes</taxon>
        <taxon>Trombidiformes</taxon>
        <taxon>Prostigmata</taxon>
        <taxon>Anystina</taxon>
        <taxon>Parasitengona</taxon>
        <taxon>Trombiculoidea</taxon>
        <taxon>Trombiculidae</taxon>
        <taxon>Leptotrombidium</taxon>
    </lineage>
</organism>
<proteinExistence type="predicted"/>
<sequence length="243" mass="27443">HVEIEAKVVLATMKEKASTSTESPQQIIAGISGNLSLSVSCKLPKVKLMKRTIQRTRIKDSDAPINPNSLEELVIPERYTKTVKGDDFMFFDSGPTPERIIIFATSKAIELLSQSHHWYADGTFKTSPTLFTQIYTIHAIHHHQVVPAVYALLPNQLESTYDMLLAALKAKAPSLNPSTILTDFEIAAQNAFRSFFPNTTIRGCFFHFSQAIYRKIQSHHEVKELYEDSVNQDNALFIRQVCF</sequence>
<dbReference type="Proteomes" id="UP000288716">
    <property type="component" value="Unassembled WGS sequence"/>
</dbReference>
<gene>
    <name evidence="2" type="ORF">B4U80_09559</name>
</gene>
<dbReference type="PANTHER" id="PTHR47160:SF10">
    <property type="entry name" value="MULE TRANSPOSASE DOMAIN-CONTAINING PROTEIN"/>
    <property type="match status" value="1"/>
</dbReference>
<comment type="caution">
    <text evidence="2">The sequence shown here is derived from an EMBL/GenBank/DDBJ whole genome shotgun (WGS) entry which is preliminary data.</text>
</comment>
<feature type="non-terminal residue" evidence="2">
    <location>
        <position position="1"/>
    </location>
</feature>
<name>A0A443RV88_9ACAR</name>
<keyword evidence="3" id="KW-1185">Reference proteome</keyword>
<dbReference type="AlphaFoldDB" id="A0A443RV88"/>
<feature type="domain" description="MULE transposase" evidence="1">
    <location>
        <begin position="118"/>
        <end position="210"/>
    </location>
</feature>
<dbReference type="InterPro" id="IPR018289">
    <property type="entry name" value="MULE_transposase_dom"/>
</dbReference>
<dbReference type="VEuPathDB" id="VectorBase:LDEU012764"/>
<evidence type="ECO:0000259" key="1">
    <source>
        <dbReference type="Pfam" id="PF10551"/>
    </source>
</evidence>